<dbReference type="EMBL" id="ANNX02000042">
    <property type="protein sequence ID" value="KYC38254.1"/>
    <property type="molecule type" value="Genomic_DNA"/>
</dbReference>
<keyword evidence="3" id="KW-1185">Reference proteome</keyword>
<evidence type="ECO:0000313" key="2">
    <source>
        <dbReference type="EMBL" id="KYC38254.1"/>
    </source>
</evidence>
<accession>A0A139X0N1</accession>
<protein>
    <submittedName>
        <fullName evidence="2">Uncharacterized protein</fullName>
    </submittedName>
</protein>
<dbReference type="AlphaFoldDB" id="A0A139X0N1"/>
<reference evidence="2 3" key="1">
    <citation type="journal article" date="2013" name="Genome Biol. Evol.">
        <title>Genomes of Stigonematalean cyanobacteria (subsection V) and the evolution of oxygenic photosynthesis from prokaryotes to plastids.</title>
        <authorList>
            <person name="Dagan T."/>
            <person name="Roettger M."/>
            <person name="Stucken K."/>
            <person name="Landan G."/>
            <person name="Koch R."/>
            <person name="Major P."/>
            <person name="Gould S.B."/>
            <person name="Goremykin V.V."/>
            <person name="Rippka R."/>
            <person name="Tandeau de Marsac N."/>
            <person name="Gugger M."/>
            <person name="Lockhart P.J."/>
            <person name="Allen J.F."/>
            <person name="Brune I."/>
            <person name="Maus I."/>
            <person name="Puhler A."/>
            <person name="Martin W.F."/>
        </authorList>
    </citation>
    <scope>NUCLEOTIDE SEQUENCE [LARGE SCALE GENOMIC DNA]</scope>
    <source>
        <strain evidence="2 3">PCC 7110</strain>
    </source>
</reference>
<name>A0A139X0N1_9CYAN</name>
<gene>
    <name evidence="2" type="ORF">WA1_38600</name>
</gene>
<organism evidence="2 3">
    <name type="scientific">Scytonema hofmannii PCC 7110</name>
    <dbReference type="NCBI Taxonomy" id="128403"/>
    <lineage>
        <taxon>Bacteria</taxon>
        <taxon>Bacillati</taxon>
        <taxon>Cyanobacteriota</taxon>
        <taxon>Cyanophyceae</taxon>
        <taxon>Nostocales</taxon>
        <taxon>Scytonemataceae</taxon>
        <taxon>Scytonema</taxon>
    </lineage>
</organism>
<proteinExistence type="predicted"/>
<dbReference type="Proteomes" id="UP000076925">
    <property type="component" value="Unassembled WGS sequence"/>
</dbReference>
<comment type="caution">
    <text evidence="2">The sequence shown here is derived from an EMBL/GenBank/DDBJ whole genome shotgun (WGS) entry which is preliminary data.</text>
</comment>
<sequence>MLIIKWGVGSREWGVGERTKFEVITCFTNPAQAESLKGLNFDKLWQIVNRSIKIVTVCYILRINFVFIFFYIIEK</sequence>
<keyword evidence="1" id="KW-0812">Transmembrane</keyword>
<keyword evidence="1" id="KW-1133">Transmembrane helix</keyword>
<keyword evidence="1" id="KW-0472">Membrane</keyword>
<evidence type="ECO:0000256" key="1">
    <source>
        <dbReference type="SAM" id="Phobius"/>
    </source>
</evidence>
<feature type="transmembrane region" description="Helical" evidence="1">
    <location>
        <begin position="54"/>
        <end position="73"/>
    </location>
</feature>
<evidence type="ECO:0000313" key="3">
    <source>
        <dbReference type="Proteomes" id="UP000076925"/>
    </source>
</evidence>